<dbReference type="Gene3D" id="3.40.50.10810">
    <property type="entry name" value="Tandem AAA-ATPase domain"/>
    <property type="match status" value="1"/>
</dbReference>
<dbReference type="PANTHER" id="PTHR45766">
    <property type="entry name" value="DNA ANNEALING HELICASE AND ENDONUCLEASE ZRANB3 FAMILY MEMBER"/>
    <property type="match status" value="1"/>
</dbReference>
<dbReference type="Gene3D" id="2.30.30.930">
    <property type="match status" value="1"/>
</dbReference>
<dbReference type="InterPro" id="IPR027417">
    <property type="entry name" value="P-loop_NTPase"/>
</dbReference>
<reference evidence="3" key="1">
    <citation type="submission" date="2018-05" db="EMBL/GenBank/DDBJ databases">
        <authorList>
            <person name="Lanie J.A."/>
            <person name="Ng W.-L."/>
            <person name="Kazmierczak K.M."/>
            <person name="Andrzejewski T.M."/>
            <person name="Davidsen T.M."/>
            <person name="Wayne K.J."/>
            <person name="Tettelin H."/>
            <person name="Glass J.I."/>
            <person name="Rusch D."/>
            <person name="Podicherti R."/>
            <person name="Tsui H.-C.T."/>
            <person name="Winkler M.E."/>
        </authorList>
    </citation>
    <scope>NUCLEOTIDE SEQUENCE</scope>
</reference>
<dbReference type="SUPFAM" id="SSF52540">
    <property type="entry name" value="P-loop containing nucleoside triphosphate hydrolases"/>
    <property type="match status" value="1"/>
</dbReference>
<organism evidence="3">
    <name type="scientific">marine metagenome</name>
    <dbReference type="NCBI Taxonomy" id="408172"/>
    <lineage>
        <taxon>unclassified sequences</taxon>
        <taxon>metagenomes</taxon>
        <taxon>ecological metagenomes</taxon>
    </lineage>
</organism>
<feature type="domain" description="Helicase ATP-binding" evidence="2">
    <location>
        <begin position="164"/>
        <end position="336"/>
    </location>
</feature>
<dbReference type="Pfam" id="PF18337">
    <property type="entry name" value="Tudor_RapA"/>
    <property type="match status" value="1"/>
</dbReference>
<accession>A0A382AGK7</accession>
<dbReference type="Gene3D" id="2.30.30.140">
    <property type="match status" value="1"/>
</dbReference>
<proteinExistence type="predicted"/>
<dbReference type="PROSITE" id="PS51192">
    <property type="entry name" value="HELICASE_ATP_BIND_1"/>
    <property type="match status" value="1"/>
</dbReference>
<dbReference type="InterPro" id="IPR014001">
    <property type="entry name" value="Helicase_ATP-bd"/>
</dbReference>
<dbReference type="InterPro" id="IPR038718">
    <property type="entry name" value="SNF2-like_sf"/>
</dbReference>
<dbReference type="Pfam" id="PF18339">
    <property type="entry name" value="Tudor_1_RapA"/>
    <property type="match status" value="1"/>
</dbReference>
<dbReference type="PANTHER" id="PTHR45766:SF6">
    <property type="entry name" value="SWI_SNF-RELATED MATRIX-ASSOCIATED ACTIN-DEPENDENT REGULATOR OF CHROMATIN SUBFAMILY A-LIKE PROTEIN 1"/>
    <property type="match status" value="1"/>
</dbReference>
<sequence>VNQDISSNTFVAGQRWASSSEPELGLGIVESTEEQSVDIFFPACDETRRYSLESSPLYRVSFQAGSTVQSEDETELIIERVSESGGLLAYHGENNVLLEQELHSGMSDRDPEERLLRGQTTDNALFDLRLTAMNLIFHWRKSPVRGLFGGKIDLIPHQMYVAHEVSNRQLPRVLLADEVGLGKTIEACLILNRMLVCGRAKRILIILPDSLINQWFVELLRRFNHWFSIFDEERCRAIEASQTDFNPFEDDQLVLASIDWLAKSAKRTKQVTQAPWDLLIVDEAHHLEWHPDKPSAQYQLVEALGQRAGSLLLLTATPQQLGLMSHFARLRLLDPNRFSDFEIFKEETLNYEPVAKLCQKIIANEELEK</sequence>
<name>A0A382AGK7_9ZZZZ</name>
<dbReference type="Pfam" id="PF00176">
    <property type="entry name" value="SNF2-rel_dom"/>
    <property type="match status" value="1"/>
</dbReference>
<dbReference type="EMBL" id="UINC01025327">
    <property type="protein sequence ID" value="SVB00700.1"/>
    <property type="molecule type" value="Genomic_DNA"/>
</dbReference>
<dbReference type="GO" id="GO:0005524">
    <property type="term" value="F:ATP binding"/>
    <property type="evidence" value="ECO:0007669"/>
    <property type="project" value="UniProtKB-KW"/>
</dbReference>
<evidence type="ECO:0000259" key="2">
    <source>
        <dbReference type="PROSITE" id="PS51192"/>
    </source>
</evidence>
<feature type="non-terminal residue" evidence="3">
    <location>
        <position position="369"/>
    </location>
</feature>
<keyword evidence="1" id="KW-0378">Hydrolase</keyword>
<gene>
    <name evidence="3" type="ORF">METZ01_LOCUS153554</name>
</gene>
<dbReference type="GO" id="GO:0016787">
    <property type="term" value="F:hydrolase activity"/>
    <property type="evidence" value="ECO:0007669"/>
    <property type="project" value="UniProtKB-KW"/>
</dbReference>
<dbReference type="InterPro" id="IPR057342">
    <property type="entry name" value="DEXDc_RapA"/>
</dbReference>
<dbReference type="InterPro" id="IPR040766">
    <property type="entry name" value="Tudor_2_RapA"/>
</dbReference>
<dbReference type="InterPro" id="IPR000330">
    <property type="entry name" value="SNF2_N"/>
</dbReference>
<dbReference type="SMART" id="SM00487">
    <property type="entry name" value="DEXDc"/>
    <property type="match status" value="1"/>
</dbReference>
<dbReference type="InterPro" id="IPR040765">
    <property type="entry name" value="Tudor_1_RapA"/>
</dbReference>
<evidence type="ECO:0000313" key="3">
    <source>
        <dbReference type="EMBL" id="SVB00700.1"/>
    </source>
</evidence>
<protein>
    <recommendedName>
        <fullName evidence="2">Helicase ATP-binding domain-containing protein</fullName>
    </recommendedName>
</protein>
<dbReference type="AlphaFoldDB" id="A0A382AGK7"/>
<feature type="non-terminal residue" evidence="3">
    <location>
        <position position="1"/>
    </location>
</feature>
<evidence type="ECO:0000256" key="1">
    <source>
        <dbReference type="ARBA" id="ARBA00022801"/>
    </source>
</evidence>
<dbReference type="GO" id="GO:0004386">
    <property type="term" value="F:helicase activity"/>
    <property type="evidence" value="ECO:0007669"/>
    <property type="project" value="UniProtKB-KW"/>
</dbReference>
<dbReference type="CDD" id="cd18011">
    <property type="entry name" value="DEXDc_RapA"/>
    <property type="match status" value="1"/>
</dbReference>